<dbReference type="InterPro" id="IPR004013">
    <property type="entry name" value="PHP_dom"/>
</dbReference>
<dbReference type="PANTHER" id="PTHR32294">
    <property type="entry name" value="DNA POLYMERASE III SUBUNIT ALPHA"/>
    <property type="match status" value="1"/>
</dbReference>
<dbReference type="InterPro" id="IPR040982">
    <property type="entry name" value="DNA_pol3_finger"/>
</dbReference>
<dbReference type="RefSeq" id="WP_130458366.1">
    <property type="nucleotide sequence ID" value="NZ_SHKM01000001.1"/>
</dbReference>
<dbReference type="Gene3D" id="3.20.20.140">
    <property type="entry name" value="Metal-dependent hydrolases"/>
    <property type="match status" value="1"/>
</dbReference>
<keyword evidence="4 9" id="KW-0235">DNA replication</keyword>
<keyword evidence="5 9" id="KW-0227">DNA damage</keyword>
<dbReference type="Pfam" id="PF07733">
    <property type="entry name" value="DNA_pol3_alpha"/>
    <property type="match status" value="1"/>
</dbReference>
<evidence type="ECO:0000256" key="1">
    <source>
        <dbReference type="ARBA" id="ARBA00022490"/>
    </source>
</evidence>
<evidence type="ECO:0000256" key="2">
    <source>
        <dbReference type="ARBA" id="ARBA00022679"/>
    </source>
</evidence>
<keyword evidence="13" id="KW-1185">Reference proteome</keyword>
<sequence length="1106" mass="121751">MPLPETTLPPALPDYAELHCLSNFSFLRGASHPEELVQRAVELGYGALAVTDECSFAGSVRAHVAAKAVGFKLIHGTEIVLADGLKLVLLAQNREGYGNLSALITLARRRAEKGAYRLTRGDLEGFGPSGALPDCLALWVPSFNPDPADGRWLAQRFPNRAWLAVELHAGPDDRGRLEQLQQLAADCGLPLLAAGDVHMHSRARRPLQDVLTALRLNTTVFAAGHALHPNGERHLRPRLRLARLYPPELLAETLAVAARCTFSLDELRYEYPEEVVPHGLTPAAYLRQEVEAGLAVRYPDGVPEKARAQVEYELGLIARLQYEAYFLTVYDIVRFARSREILCQGRGSAANSAVCYALGITEVDPAKSELLFERFISAERGEPPDIDVDFEHQRREEVIQYLYEKYGRERAALTGALITYRTRGALRDAGRALGFGREQIDALANTLAWWDKQDELPDRLRAVGLDPESPRVAKWLAVSRALRGFPRHLSQHVGGFVISRGPLSRLVPIENAAMAERSVIQWDKDDIDALGLMKVDVLALGMLSAIRRALDMLGARDGKPVRLQDIPRESKAVYDMLCRGDSLGIFQVESRAQMAMLPRLKPRQFYDLVVQVAIVRPGPIQGDMVHPYLKRRHGEEKIEKISPAVDKVLERTYGVPIFQEQVMQLAVVAAGFTPGEADQLRRAMAAWKRKGGLEPFEQKLIRGMQERGLPESFARRIFEQIKGFGDYGFPESHAASFAILVYFSAWLKRFEPAAFLCGLLNAHPMGFYAPAQLVQDAQRHGVTVLPPDVTHSAWESLLVELLPDHPPSRPRTVRLGLREIAGFNQAAAERIVAARQDGPFASVADLAARAGLQRPELERLAAANALQALAGHRRAAAWESAAVENTGQPRRHGSRSGHGQEAEQRKEKGSAKALGNRSSASDAANATGRSKNGMEEKDERGHALPIQGDLFAALPPPAEAPPPLPTPTEGEDLVADYATLGLTLGRHPLALLRDRLTAGRFITAAELRAAPDKKLARAAGIVTHRQRPGTASGIVFVTMEDETGPINVILRPELVEKQRRETLAARLLGVYGQLESHHGVTHLVAKRLVDLTPLLGRLATRSRDFH</sequence>
<dbReference type="EMBL" id="SHKM01000001">
    <property type="protein sequence ID" value="RZT89666.1"/>
    <property type="molecule type" value="Genomic_DNA"/>
</dbReference>
<reference evidence="12 13" key="1">
    <citation type="submission" date="2019-02" db="EMBL/GenBank/DDBJ databases">
        <title>Genomic Encyclopedia of Type Strains, Phase IV (KMG-IV): sequencing the most valuable type-strain genomes for metagenomic binning, comparative biology and taxonomic classification.</title>
        <authorList>
            <person name="Goeker M."/>
        </authorList>
    </citation>
    <scope>NUCLEOTIDE SEQUENCE [LARGE SCALE GENOMIC DNA]</scope>
    <source>
        <strain evidence="12 13">DSM 21223</strain>
    </source>
</reference>
<keyword evidence="7 9" id="KW-0234">DNA repair</keyword>
<dbReference type="InterPro" id="IPR011708">
    <property type="entry name" value="DNA_pol3_alpha_NTPase_dom"/>
</dbReference>
<keyword evidence="1 9" id="KW-0963">Cytoplasm</keyword>
<dbReference type="InterPro" id="IPR023073">
    <property type="entry name" value="DnaE2"/>
</dbReference>
<dbReference type="CDD" id="cd07434">
    <property type="entry name" value="PHP_PolIIIA_DnaE2"/>
    <property type="match status" value="1"/>
</dbReference>
<dbReference type="NCBIfam" id="NF004225">
    <property type="entry name" value="PRK05672.1"/>
    <property type="match status" value="1"/>
</dbReference>
<keyword evidence="2 9" id="KW-0808">Transferase</keyword>
<evidence type="ECO:0000256" key="6">
    <source>
        <dbReference type="ARBA" id="ARBA00022932"/>
    </source>
</evidence>
<dbReference type="EC" id="2.7.7.7" evidence="9"/>
<dbReference type="Gene3D" id="1.10.150.870">
    <property type="match status" value="1"/>
</dbReference>
<dbReference type="SUPFAM" id="SSF89550">
    <property type="entry name" value="PHP domain-like"/>
    <property type="match status" value="1"/>
</dbReference>
<keyword evidence="3 9" id="KW-0548">Nucleotidyltransferase</keyword>
<dbReference type="InterPro" id="IPR029460">
    <property type="entry name" value="DNAPol_HHH"/>
</dbReference>
<gene>
    <name evidence="9" type="primary">dnaE2</name>
    <name evidence="12" type="ORF">EV678_0459</name>
</gene>
<feature type="compositionally biased region" description="Basic and acidic residues" evidence="10">
    <location>
        <begin position="932"/>
        <end position="941"/>
    </location>
</feature>
<evidence type="ECO:0000256" key="4">
    <source>
        <dbReference type="ARBA" id="ARBA00022705"/>
    </source>
</evidence>
<evidence type="ECO:0000256" key="5">
    <source>
        <dbReference type="ARBA" id="ARBA00022763"/>
    </source>
</evidence>
<dbReference type="CDD" id="cd04485">
    <property type="entry name" value="DnaE_OBF"/>
    <property type="match status" value="1"/>
</dbReference>
<dbReference type="Pfam" id="PF02811">
    <property type="entry name" value="PHP"/>
    <property type="match status" value="1"/>
</dbReference>
<evidence type="ECO:0000313" key="12">
    <source>
        <dbReference type="EMBL" id="RZT89666.1"/>
    </source>
</evidence>
<dbReference type="Proteomes" id="UP000292136">
    <property type="component" value="Unassembled WGS sequence"/>
</dbReference>
<evidence type="ECO:0000256" key="3">
    <source>
        <dbReference type="ARBA" id="ARBA00022695"/>
    </source>
</evidence>
<evidence type="ECO:0000259" key="11">
    <source>
        <dbReference type="SMART" id="SM00481"/>
    </source>
</evidence>
<evidence type="ECO:0000256" key="9">
    <source>
        <dbReference type="HAMAP-Rule" id="MF_01902"/>
    </source>
</evidence>
<comment type="catalytic activity">
    <reaction evidence="8 9">
        <text>DNA(n) + a 2'-deoxyribonucleoside 5'-triphosphate = DNA(n+1) + diphosphate</text>
        <dbReference type="Rhea" id="RHEA:22508"/>
        <dbReference type="Rhea" id="RHEA-COMP:17339"/>
        <dbReference type="Rhea" id="RHEA-COMP:17340"/>
        <dbReference type="ChEBI" id="CHEBI:33019"/>
        <dbReference type="ChEBI" id="CHEBI:61560"/>
        <dbReference type="ChEBI" id="CHEBI:173112"/>
        <dbReference type="EC" id="2.7.7.7"/>
    </reaction>
</comment>
<feature type="domain" description="Polymerase/histidinol phosphatase N-terminal" evidence="11">
    <location>
        <begin position="16"/>
        <end position="83"/>
    </location>
</feature>
<organism evidence="12 13">
    <name type="scientific">Azospira oryzae</name>
    <dbReference type="NCBI Taxonomy" id="146939"/>
    <lineage>
        <taxon>Bacteria</taxon>
        <taxon>Pseudomonadati</taxon>
        <taxon>Pseudomonadota</taxon>
        <taxon>Betaproteobacteria</taxon>
        <taxon>Rhodocyclales</taxon>
        <taxon>Rhodocyclaceae</taxon>
        <taxon>Azospira</taxon>
    </lineage>
</organism>
<dbReference type="PANTHER" id="PTHR32294:SF4">
    <property type="entry name" value="ERROR-PRONE DNA POLYMERASE"/>
    <property type="match status" value="1"/>
</dbReference>
<name>A0ABY0IRN0_9RHOO</name>
<dbReference type="HAMAP" id="MF_01902">
    <property type="entry name" value="DNApol_error_prone"/>
    <property type="match status" value="1"/>
</dbReference>
<evidence type="ECO:0000256" key="10">
    <source>
        <dbReference type="SAM" id="MobiDB-lite"/>
    </source>
</evidence>
<feature type="region of interest" description="Disordered" evidence="10">
    <location>
        <begin position="880"/>
        <end position="941"/>
    </location>
</feature>
<comment type="similarity">
    <text evidence="9">Belongs to the DNA polymerase type-C family. DnaE2 subfamily.</text>
</comment>
<dbReference type="InterPro" id="IPR003141">
    <property type="entry name" value="Pol/His_phosphatase_N"/>
</dbReference>
<dbReference type="NCBIfam" id="TIGR00594">
    <property type="entry name" value="polc"/>
    <property type="match status" value="1"/>
</dbReference>
<feature type="compositionally biased region" description="Polar residues" evidence="10">
    <location>
        <begin position="916"/>
        <end position="930"/>
    </location>
</feature>
<keyword evidence="6 9" id="KW-0239">DNA-directed DNA polymerase</keyword>
<feature type="compositionally biased region" description="Basic and acidic residues" evidence="10">
    <location>
        <begin position="898"/>
        <end position="910"/>
    </location>
</feature>
<proteinExistence type="inferred from homology"/>
<evidence type="ECO:0000313" key="13">
    <source>
        <dbReference type="Proteomes" id="UP000292136"/>
    </source>
</evidence>
<evidence type="ECO:0000256" key="7">
    <source>
        <dbReference type="ARBA" id="ARBA00023204"/>
    </source>
</evidence>
<protein>
    <recommendedName>
        <fullName evidence="9">Error-prone DNA polymerase</fullName>
        <ecNumber evidence="9">2.7.7.7</ecNumber>
    </recommendedName>
</protein>
<dbReference type="Pfam" id="PF17657">
    <property type="entry name" value="DNA_pol3_finger"/>
    <property type="match status" value="1"/>
</dbReference>
<dbReference type="InterPro" id="IPR004805">
    <property type="entry name" value="DnaE2/DnaE/PolC"/>
</dbReference>
<comment type="caution">
    <text evidence="12">The sequence shown here is derived from an EMBL/GenBank/DDBJ whole genome shotgun (WGS) entry which is preliminary data.</text>
</comment>
<accession>A0ABY0IRN0</accession>
<dbReference type="Pfam" id="PF14579">
    <property type="entry name" value="HHH_6"/>
    <property type="match status" value="1"/>
</dbReference>
<dbReference type="SMART" id="SM00481">
    <property type="entry name" value="POLIIIAc"/>
    <property type="match status" value="1"/>
</dbReference>
<evidence type="ECO:0000256" key="8">
    <source>
        <dbReference type="ARBA" id="ARBA00049244"/>
    </source>
</evidence>
<comment type="subcellular location">
    <subcellularLocation>
        <location evidence="9">Cytoplasm</location>
    </subcellularLocation>
</comment>
<dbReference type="InterPro" id="IPR016195">
    <property type="entry name" value="Pol/histidinol_Pase-like"/>
</dbReference>
<comment type="function">
    <text evidence="9">DNA polymerase involved in damage-induced mutagenesis and translesion synthesis (TLS). It is not the major replicative DNA polymerase.</text>
</comment>